<dbReference type="Proteomes" id="UP001345963">
    <property type="component" value="Unassembled WGS sequence"/>
</dbReference>
<comment type="caution">
    <text evidence="1">The sequence shown here is derived from an EMBL/GenBank/DDBJ whole genome shotgun (WGS) entry which is preliminary data.</text>
</comment>
<dbReference type="EMBL" id="JAHUTI010057418">
    <property type="protein sequence ID" value="MED6250355.1"/>
    <property type="molecule type" value="Genomic_DNA"/>
</dbReference>
<keyword evidence="2" id="KW-1185">Reference proteome</keyword>
<gene>
    <name evidence="1" type="ORF">ATANTOWER_030563</name>
</gene>
<accession>A0ABU7BJX0</accession>
<proteinExistence type="predicted"/>
<evidence type="ECO:0000313" key="2">
    <source>
        <dbReference type="Proteomes" id="UP001345963"/>
    </source>
</evidence>
<organism evidence="1 2">
    <name type="scientific">Ataeniobius toweri</name>
    <dbReference type="NCBI Taxonomy" id="208326"/>
    <lineage>
        <taxon>Eukaryota</taxon>
        <taxon>Metazoa</taxon>
        <taxon>Chordata</taxon>
        <taxon>Craniata</taxon>
        <taxon>Vertebrata</taxon>
        <taxon>Euteleostomi</taxon>
        <taxon>Actinopterygii</taxon>
        <taxon>Neopterygii</taxon>
        <taxon>Teleostei</taxon>
        <taxon>Neoteleostei</taxon>
        <taxon>Acanthomorphata</taxon>
        <taxon>Ovalentaria</taxon>
        <taxon>Atherinomorphae</taxon>
        <taxon>Cyprinodontiformes</taxon>
        <taxon>Goodeidae</taxon>
        <taxon>Ataeniobius</taxon>
    </lineage>
</organism>
<name>A0ABU7BJX0_9TELE</name>
<feature type="non-terminal residue" evidence="1">
    <location>
        <position position="1"/>
    </location>
</feature>
<sequence length="97" mass="11000">ALERRRLNVRNHTEPQNGIPLQVKYPDGHVVRRRFLLIQPIQQWSPTFITPRTGHRLAILLRPGGGGCPSIYTFGTASTNGVLSHNAKLNRCDFITW</sequence>
<protein>
    <submittedName>
        <fullName evidence="1">Uncharacterized protein</fullName>
    </submittedName>
</protein>
<reference evidence="1 2" key="1">
    <citation type="submission" date="2021-07" db="EMBL/GenBank/DDBJ databases">
        <authorList>
            <person name="Palmer J.M."/>
        </authorList>
    </citation>
    <scope>NUCLEOTIDE SEQUENCE [LARGE SCALE GENOMIC DNA]</scope>
    <source>
        <strain evidence="1 2">AT_MEX2019</strain>
        <tissue evidence="1">Muscle</tissue>
    </source>
</reference>
<evidence type="ECO:0000313" key="1">
    <source>
        <dbReference type="EMBL" id="MED6250355.1"/>
    </source>
</evidence>